<dbReference type="InterPro" id="IPR022417">
    <property type="entry name" value="Porphobilin_deaminase_N"/>
</dbReference>
<dbReference type="EC" id="2.5.1.61" evidence="6"/>
<evidence type="ECO:0000256" key="3">
    <source>
        <dbReference type="ARBA" id="ARBA00022679"/>
    </source>
</evidence>
<comment type="subunit">
    <text evidence="6">Monomer.</text>
</comment>
<evidence type="ECO:0000256" key="4">
    <source>
        <dbReference type="ARBA" id="ARBA00023244"/>
    </source>
</evidence>
<dbReference type="SUPFAM" id="SSF53850">
    <property type="entry name" value="Periplasmic binding protein-like II"/>
    <property type="match status" value="1"/>
</dbReference>
<evidence type="ECO:0000313" key="9">
    <source>
        <dbReference type="EMBL" id="MFD1674973.1"/>
    </source>
</evidence>
<dbReference type="SUPFAM" id="SSF54782">
    <property type="entry name" value="Porphobilinogen deaminase (hydroxymethylbilane synthase), C-terminal domain"/>
    <property type="match status" value="1"/>
</dbReference>
<dbReference type="PIRSF" id="PIRSF001438">
    <property type="entry name" value="4pyrrol_synth_OHMeBilane_synth"/>
    <property type="match status" value="1"/>
</dbReference>
<dbReference type="RefSeq" id="WP_377942844.1">
    <property type="nucleotide sequence ID" value="NZ_JBHUCX010000024.1"/>
</dbReference>
<evidence type="ECO:0000313" key="10">
    <source>
        <dbReference type="Proteomes" id="UP001597079"/>
    </source>
</evidence>
<comment type="miscellaneous">
    <text evidence="6">The porphobilinogen subunits are added to the dipyrromethane group.</text>
</comment>
<evidence type="ECO:0000259" key="8">
    <source>
        <dbReference type="Pfam" id="PF03900"/>
    </source>
</evidence>
<keyword evidence="10" id="KW-1185">Reference proteome</keyword>
<evidence type="ECO:0000256" key="1">
    <source>
        <dbReference type="ARBA" id="ARBA00002869"/>
    </source>
</evidence>
<comment type="cofactor">
    <cofactor evidence="6">
        <name>dipyrromethane</name>
        <dbReference type="ChEBI" id="CHEBI:60342"/>
    </cofactor>
    <text evidence="6">Binds 1 dipyrromethane group covalently.</text>
</comment>
<keyword evidence="4 6" id="KW-0627">Porphyrin biosynthesis</keyword>
<dbReference type="Gene3D" id="3.40.190.10">
    <property type="entry name" value="Periplasmic binding protein-like II"/>
    <property type="match status" value="2"/>
</dbReference>
<feature type="domain" description="Porphobilinogen deaminase C-terminal" evidence="8">
    <location>
        <begin position="225"/>
        <end position="292"/>
    </location>
</feature>
<dbReference type="InterPro" id="IPR022419">
    <property type="entry name" value="Porphobilin_deaminase_cofac_BS"/>
</dbReference>
<comment type="similarity">
    <text evidence="2 6">Belongs to the HMBS family.</text>
</comment>
<dbReference type="HAMAP" id="MF_00260">
    <property type="entry name" value="Porphobil_deam"/>
    <property type="match status" value="1"/>
</dbReference>
<comment type="function">
    <text evidence="1 6">Tetrapolymerization of the monopyrrole PBG into the hydroxymethylbilane pre-uroporphyrinogen in several discrete steps.</text>
</comment>
<dbReference type="InterPro" id="IPR000860">
    <property type="entry name" value="HemC"/>
</dbReference>
<feature type="modified residue" description="S-(dipyrrolylmethanemethyl)cysteine" evidence="6">
    <location>
        <position position="240"/>
    </location>
</feature>
<dbReference type="CDD" id="cd13646">
    <property type="entry name" value="PBP2_EcHMBS_like"/>
    <property type="match status" value="1"/>
</dbReference>
<accession>A0ABW4JGX6</accession>
<dbReference type="GO" id="GO:0004418">
    <property type="term" value="F:hydroxymethylbilane synthase activity"/>
    <property type="evidence" value="ECO:0007669"/>
    <property type="project" value="UniProtKB-EC"/>
</dbReference>
<organism evidence="9 10">
    <name type="scientific">Alicyclobacillus fodiniaquatilis</name>
    <dbReference type="NCBI Taxonomy" id="1661150"/>
    <lineage>
        <taxon>Bacteria</taxon>
        <taxon>Bacillati</taxon>
        <taxon>Bacillota</taxon>
        <taxon>Bacilli</taxon>
        <taxon>Bacillales</taxon>
        <taxon>Alicyclobacillaceae</taxon>
        <taxon>Alicyclobacillus</taxon>
    </lineage>
</organism>
<evidence type="ECO:0000256" key="6">
    <source>
        <dbReference type="HAMAP-Rule" id="MF_00260"/>
    </source>
</evidence>
<dbReference type="Gene3D" id="3.30.160.40">
    <property type="entry name" value="Porphobilinogen deaminase, C-terminal domain"/>
    <property type="match status" value="1"/>
</dbReference>
<sequence length="304" mass="32861">MRQIRVASRRSQLAMTQTNWVIAELQKRRSDWSFEIVPITTKGDKILDVTLSKVGGKGLFVTEIEEVLTSEAADIAVHSLKDVPFELAAGLRLAGISARVDPRDALISHQGQTLVELPQGAVVGTSSLRRMAQLKAKRPDLRIEPLRGNVDSRLRRVREGEFDAIILAAAGLIRMGWAAEITEYLSPTCCIPAVGQGILAIECRETDQELVTELEAWTHAPTRLQATAERALLRTLQGSCQVPIAGYAEVDADGCITLTGMVADADANHILWHQATGSEAERLGQDVAAGLLAKGADAFLPAGR</sequence>
<dbReference type="PRINTS" id="PR00151">
    <property type="entry name" value="PORPHBDMNASE"/>
</dbReference>
<dbReference type="PANTHER" id="PTHR11557:SF0">
    <property type="entry name" value="PORPHOBILINOGEN DEAMINASE"/>
    <property type="match status" value="1"/>
</dbReference>
<dbReference type="InterPro" id="IPR022418">
    <property type="entry name" value="Porphobilinogen_deaminase_C"/>
</dbReference>
<evidence type="ECO:0000259" key="7">
    <source>
        <dbReference type="Pfam" id="PF01379"/>
    </source>
</evidence>
<dbReference type="NCBIfam" id="TIGR00212">
    <property type="entry name" value="hemC"/>
    <property type="match status" value="1"/>
</dbReference>
<evidence type="ECO:0000256" key="5">
    <source>
        <dbReference type="ARBA" id="ARBA00048169"/>
    </source>
</evidence>
<dbReference type="Pfam" id="PF03900">
    <property type="entry name" value="Porphobil_deamC"/>
    <property type="match status" value="1"/>
</dbReference>
<keyword evidence="3 6" id="KW-0808">Transferase</keyword>
<comment type="catalytic activity">
    <reaction evidence="5 6">
        <text>4 porphobilinogen + H2O = hydroxymethylbilane + 4 NH4(+)</text>
        <dbReference type="Rhea" id="RHEA:13185"/>
        <dbReference type="ChEBI" id="CHEBI:15377"/>
        <dbReference type="ChEBI" id="CHEBI:28938"/>
        <dbReference type="ChEBI" id="CHEBI:57845"/>
        <dbReference type="ChEBI" id="CHEBI:58126"/>
        <dbReference type="EC" id="2.5.1.61"/>
    </reaction>
</comment>
<dbReference type="InterPro" id="IPR036803">
    <property type="entry name" value="Porphobilinogen_deaminase_C_sf"/>
</dbReference>
<dbReference type="Pfam" id="PF01379">
    <property type="entry name" value="Porphobil_deam"/>
    <property type="match status" value="1"/>
</dbReference>
<dbReference type="EMBL" id="JBHUCX010000024">
    <property type="protein sequence ID" value="MFD1674973.1"/>
    <property type="molecule type" value="Genomic_DNA"/>
</dbReference>
<feature type="domain" description="Porphobilinogen deaminase N-terminal" evidence="7">
    <location>
        <begin position="4"/>
        <end position="210"/>
    </location>
</feature>
<protein>
    <recommendedName>
        <fullName evidence="6">Porphobilinogen deaminase</fullName>
        <shortName evidence="6">PBG</shortName>
        <ecNumber evidence="6">2.5.1.61</ecNumber>
    </recommendedName>
    <alternativeName>
        <fullName evidence="6">Hydroxymethylbilane synthase</fullName>
        <shortName evidence="6">HMBS</shortName>
    </alternativeName>
    <alternativeName>
        <fullName evidence="6">Pre-uroporphyrinogen synthase</fullName>
    </alternativeName>
</protein>
<dbReference type="PANTHER" id="PTHR11557">
    <property type="entry name" value="PORPHOBILINOGEN DEAMINASE"/>
    <property type="match status" value="1"/>
</dbReference>
<comment type="caution">
    <text evidence="9">The sequence shown here is derived from an EMBL/GenBank/DDBJ whole genome shotgun (WGS) entry which is preliminary data.</text>
</comment>
<evidence type="ECO:0000256" key="2">
    <source>
        <dbReference type="ARBA" id="ARBA00005638"/>
    </source>
</evidence>
<dbReference type="PROSITE" id="PS00533">
    <property type="entry name" value="PORPHOBILINOGEN_DEAM"/>
    <property type="match status" value="1"/>
</dbReference>
<reference evidence="10" key="1">
    <citation type="journal article" date="2019" name="Int. J. Syst. Evol. Microbiol.">
        <title>The Global Catalogue of Microorganisms (GCM) 10K type strain sequencing project: providing services to taxonomists for standard genome sequencing and annotation.</title>
        <authorList>
            <consortium name="The Broad Institute Genomics Platform"/>
            <consortium name="The Broad Institute Genome Sequencing Center for Infectious Disease"/>
            <person name="Wu L."/>
            <person name="Ma J."/>
        </authorList>
    </citation>
    <scope>NUCLEOTIDE SEQUENCE [LARGE SCALE GENOMIC DNA]</scope>
    <source>
        <strain evidence="10">CGMCC 1.12286</strain>
    </source>
</reference>
<dbReference type="Proteomes" id="UP001597079">
    <property type="component" value="Unassembled WGS sequence"/>
</dbReference>
<proteinExistence type="inferred from homology"/>
<name>A0ABW4JGX6_9BACL</name>
<gene>
    <name evidence="6 9" type="primary">hemC</name>
    <name evidence="9" type="ORF">ACFSB2_09735</name>
</gene>